<feature type="transmembrane region" description="Helical" evidence="6">
    <location>
        <begin position="42"/>
        <end position="62"/>
    </location>
</feature>
<evidence type="ECO:0000256" key="6">
    <source>
        <dbReference type="SAM" id="Phobius"/>
    </source>
</evidence>
<dbReference type="RefSeq" id="WP_226953484.1">
    <property type="nucleotide sequence ID" value="NZ_JACDXW010000002.1"/>
</dbReference>
<evidence type="ECO:0000256" key="4">
    <source>
        <dbReference type="ARBA" id="ARBA00022989"/>
    </source>
</evidence>
<dbReference type="InterPro" id="IPR042094">
    <property type="entry name" value="T2SS_GspF_sf"/>
</dbReference>
<keyword evidence="9" id="KW-1185">Reference proteome</keyword>
<evidence type="ECO:0000256" key="1">
    <source>
        <dbReference type="ARBA" id="ARBA00004651"/>
    </source>
</evidence>
<comment type="caution">
    <text evidence="8">The sequence shown here is derived from an EMBL/GenBank/DDBJ whole genome shotgun (WGS) entry which is preliminary data.</text>
</comment>
<feature type="transmembrane region" description="Helical" evidence="6">
    <location>
        <begin position="109"/>
        <end position="132"/>
    </location>
</feature>
<dbReference type="InterPro" id="IPR018076">
    <property type="entry name" value="T2SS_GspF_dom"/>
</dbReference>
<evidence type="ECO:0000256" key="2">
    <source>
        <dbReference type="ARBA" id="ARBA00022475"/>
    </source>
</evidence>
<feature type="domain" description="Type II secretion system protein GspF" evidence="7">
    <location>
        <begin position="150"/>
        <end position="276"/>
    </location>
</feature>
<gene>
    <name evidence="8" type="ORF">H0484_05485</name>
</gene>
<dbReference type="PANTHER" id="PTHR35007:SF2">
    <property type="entry name" value="PILUS ASSEMBLE PROTEIN"/>
    <property type="match status" value="1"/>
</dbReference>
<reference evidence="8 9" key="1">
    <citation type="submission" date="2020-07" db="EMBL/GenBank/DDBJ databases">
        <title>Pusillimonas sp. nov., isolated from poultry manure in Taiwan.</title>
        <authorList>
            <person name="Lin S.-Y."/>
            <person name="Tang Y.-S."/>
            <person name="Young C.-C."/>
        </authorList>
    </citation>
    <scope>NUCLEOTIDE SEQUENCE [LARGE SCALE GENOMIC DNA]</scope>
    <source>
        <strain evidence="8 9">CC-YST705</strain>
    </source>
</reference>
<comment type="subcellular location">
    <subcellularLocation>
        <location evidence="1">Cell membrane</location>
        <topology evidence="1">Multi-pass membrane protein</topology>
    </subcellularLocation>
</comment>
<keyword evidence="5 6" id="KW-0472">Membrane</keyword>
<keyword evidence="3 6" id="KW-0812">Transmembrane</keyword>
<evidence type="ECO:0000259" key="7">
    <source>
        <dbReference type="Pfam" id="PF00482"/>
    </source>
</evidence>
<sequence>MALWISVLMAALCLSACTWVFLQPGRQPDRPGKPSSLGKMAWFWPWVDAMAHVCRPFLFWHWRAALKHRIEKAGLIHAWSPEHWVAMQLWLAIGLGLLSLLLLMQTDLATAKVVSIITVVAGLAGMWPWLWLGVRQRARQRALARELPFFLDLLTLCVEAGMSLQGALQQAVENSPSGPLTQELTEVLAQLRTGLMRADAFDALASRTGLPALRQLALTLRQADQFGMSLGPILRAQSTQQRDERFLRAEKLALQAPVKMLFPLVVCIFPCTFLIIGFPLVASFLSLA</sequence>
<protein>
    <submittedName>
        <fullName evidence="8">Type II secretion system F family protein</fullName>
    </submittedName>
</protein>
<proteinExistence type="predicted"/>
<evidence type="ECO:0000313" key="9">
    <source>
        <dbReference type="Proteomes" id="UP000776983"/>
    </source>
</evidence>
<accession>A0ABS8CB46</accession>
<dbReference type="Proteomes" id="UP000776983">
    <property type="component" value="Unassembled WGS sequence"/>
</dbReference>
<organism evidence="8 9">
    <name type="scientific">Mesopusillimonas faecipullorum</name>
    <dbReference type="NCBI Taxonomy" id="2755040"/>
    <lineage>
        <taxon>Bacteria</taxon>
        <taxon>Pseudomonadati</taxon>
        <taxon>Pseudomonadota</taxon>
        <taxon>Betaproteobacteria</taxon>
        <taxon>Burkholderiales</taxon>
        <taxon>Alcaligenaceae</taxon>
        <taxon>Mesopusillimonas</taxon>
    </lineage>
</organism>
<dbReference type="Pfam" id="PF00482">
    <property type="entry name" value="T2SSF"/>
    <property type="match status" value="1"/>
</dbReference>
<keyword evidence="2" id="KW-1003">Cell membrane</keyword>
<evidence type="ECO:0000256" key="3">
    <source>
        <dbReference type="ARBA" id="ARBA00022692"/>
    </source>
</evidence>
<evidence type="ECO:0000313" key="8">
    <source>
        <dbReference type="EMBL" id="MCB5363208.1"/>
    </source>
</evidence>
<dbReference type="Gene3D" id="1.20.81.30">
    <property type="entry name" value="Type II secretion system (T2SS), domain F"/>
    <property type="match status" value="1"/>
</dbReference>
<keyword evidence="4 6" id="KW-1133">Transmembrane helix</keyword>
<feature type="transmembrane region" description="Helical" evidence="6">
    <location>
        <begin position="261"/>
        <end position="285"/>
    </location>
</feature>
<name>A0ABS8CB46_9BURK</name>
<evidence type="ECO:0000256" key="5">
    <source>
        <dbReference type="ARBA" id="ARBA00023136"/>
    </source>
</evidence>
<dbReference type="PANTHER" id="PTHR35007">
    <property type="entry name" value="INTEGRAL MEMBRANE PROTEIN-RELATED"/>
    <property type="match status" value="1"/>
</dbReference>
<dbReference type="EMBL" id="JACDXW010000002">
    <property type="protein sequence ID" value="MCB5363208.1"/>
    <property type="molecule type" value="Genomic_DNA"/>
</dbReference>
<feature type="transmembrane region" description="Helical" evidence="6">
    <location>
        <begin position="83"/>
        <end position="103"/>
    </location>
</feature>